<name>M1DEJ1_SOLTU</name>
<reference evidence="3" key="1">
    <citation type="journal article" date="2011" name="Nature">
        <title>Genome sequence and analysis of the tuber crop potato.</title>
        <authorList>
            <consortium name="The Potato Genome Sequencing Consortium"/>
        </authorList>
    </citation>
    <scope>NUCLEOTIDE SEQUENCE [LARGE SCALE GENOMIC DNA]</scope>
    <source>
        <strain evidence="3">cv. DM1-3 516 R44</strain>
    </source>
</reference>
<dbReference type="InParanoid" id="M1DEJ1"/>
<dbReference type="Proteomes" id="UP000011115">
    <property type="component" value="Unassembled WGS sequence"/>
</dbReference>
<keyword evidence="3" id="KW-1185">Reference proteome</keyword>
<dbReference type="HOGENOM" id="CLU_1910332_0_0_1"/>
<proteinExistence type="predicted"/>
<dbReference type="EnsemblPlants" id="PGSC0003DMT400087776">
    <property type="protein sequence ID" value="PGSC0003DMT400087776"/>
    <property type="gene ID" value="PGSC0003DMG400037347"/>
</dbReference>
<reference evidence="2" key="2">
    <citation type="submission" date="2015-06" db="UniProtKB">
        <authorList>
            <consortium name="EnsemblPlants"/>
        </authorList>
    </citation>
    <scope>IDENTIFICATION</scope>
    <source>
        <strain evidence="2">DM1-3 516 R44</strain>
    </source>
</reference>
<protein>
    <submittedName>
        <fullName evidence="2">Integrase core domain containing protein</fullName>
    </submittedName>
</protein>
<evidence type="ECO:0000313" key="2">
    <source>
        <dbReference type="EnsemblPlants" id="PGSC0003DMT400087776"/>
    </source>
</evidence>
<evidence type="ECO:0000313" key="3">
    <source>
        <dbReference type="Proteomes" id="UP000011115"/>
    </source>
</evidence>
<evidence type="ECO:0000256" key="1">
    <source>
        <dbReference type="SAM" id="MobiDB-lite"/>
    </source>
</evidence>
<organism evidence="2 3">
    <name type="scientific">Solanum tuberosum</name>
    <name type="common">Potato</name>
    <dbReference type="NCBI Taxonomy" id="4113"/>
    <lineage>
        <taxon>Eukaryota</taxon>
        <taxon>Viridiplantae</taxon>
        <taxon>Streptophyta</taxon>
        <taxon>Embryophyta</taxon>
        <taxon>Tracheophyta</taxon>
        <taxon>Spermatophyta</taxon>
        <taxon>Magnoliopsida</taxon>
        <taxon>eudicotyledons</taxon>
        <taxon>Gunneridae</taxon>
        <taxon>Pentapetalae</taxon>
        <taxon>asterids</taxon>
        <taxon>lamiids</taxon>
        <taxon>Solanales</taxon>
        <taxon>Solanaceae</taxon>
        <taxon>Solanoideae</taxon>
        <taxon>Solaneae</taxon>
        <taxon>Solanum</taxon>
    </lineage>
</organism>
<feature type="region of interest" description="Disordered" evidence="1">
    <location>
        <begin position="44"/>
        <end position="64"/>
    </location>
</feature>
<dbReference type="PaxDb" id="4113-PGSC0003DMT400087776"/>
<sequence length="133" mass="15309">MMERFDAIEKHVKAMQNNFSRIGQKVDAHEVSIKQLEQQFSEFSSTVNPRQPGTLPSNTIQNPKNDYHFRAVTTRRGKHTIDPLMPSKIEIVVEKNADEIEVTGKLKNSTEKEAEVTQKVVFMPRFPSPFPQR</sequence>
<dbReference type="AlphaFoldDB" id="M1DEJ1"/>
<accession>M1DEJ1</accession>
<dbReference type="Gramene" id="PGSC0003DMT400087776">
    <property type="protein sequence ID" value="PGSC0003DMT400087776"/>
    <property type="gene ID" value="PGSC0003DMG400037347"/>
</dbReference>